<sequence>MERTLCLTEKNPCTRTHRLPLILDQVAGAAVSAETARHPSLQTPPALLGAAKSIPRSARRHSPSSVSWTFPWVSSQWDVPETPPEGGHGVTVLNWSANWPDRIENL</sequence>
<dbReference type="EMBL" id="JAHRIO010073640">
    <property type="protein sequence ID" value="MEQ2182963.1"/>
    <property type="molecule type" value="Genomic_DNA"/>
</dbReference>
<evidence type="ECO:0000313" key="2">
    <source>
        <dbReference type="Proteomes" id="UP001476798"/>
    </source>
</evidence>
<name>A0ABV0PHP8_9TELE</name>
<accession>A0ABV0PHP8</accession>
<reference evidence="1 2" key="1">
    <citation type="submission" date="2021-06" db="EMBL/GenBank/DDBJ databases">
        <authorList>
            <person name="Palmer J.M."/>
        </authorList>
    </citation>
    <scope>NUCLEOTIDE SEQUENCE [LARGE SCALE GENOMIC DNA]</scope>
    <source>
        <strain evidence="1 2">GA_2019</strain>
        <tissue evidence="1">Muscle</tissue>
    </source>
</reference>
<proteinExistence type="predicted"/>
<protein>
    <submittedName>
        <fullName evidence="1">Uncharacterized protein</fullName>
    </submittedName>
</protein>
<dbReference type="Proteomes" id="UP001476798">
    <property type="component" value="Unassembled WGS sequence"/>
</dbReference>
<gene>
    <name evidence="1" type="ORF">GOODEAATRI_027699</name>
</gene>
<evidence type="ECO:0000313" key="1">
    <source>
        <dbReference type="EMBL" id="MEQ2182963.1"/>
    </source>
</evidence>
<keyword evidence="2" id="KW-1185">Reference proteome</keyword>
<organism evidence="1 2">
    <name type="scientific">Goodea atripinnis</name>
    <dbReference type="NCBI Taxonomy" id="208336"/>
    <lineage>
        <taxon>Eukaryota</taxon>
        <taxon>Metazoa</taxon>
        <taxon>Chordata</taxon>
        <taxon>Craniata</taxon>
        <taxon>Vertebrata</taxon>
        <taxon>Euteleostomi</taxon>
        <taxon>Actinopterygii</taxon>
        <taxon>Neopterygii</taxon>
        <taxon>Teleostei</taxon>
        <taxon>Neoteleostei</taxon>
        <taxon>Acanthomorphata</taxon>
        <taxon>Ovalentaria</taxon>
        <taxon>Atherinomorphae</taxon>
        <taxon>Cyprinodontiformes</taxon>
        <taxon>Goodeidae</taxon>
        <taxon>Goodea</taxon>
    </lineage>
</organism>
<comment type="caution">
    <text evidence="1">The sequence shown here is derived from an EMBL/GenBank/DDBJ whole genome shotgun (WGS) entry which is preliminary data.</text>
</comment>